<dbReference type="PANTHER" id="PTHR31286">
    <property type="entry name" value="GLYCINE-RICH CELL WALL STRUCTURAL PROTEIN 1.8-LIKE"/>
    <property type="match status" value="1"/>
</dbReference>
<dbReference type="Proteomes" id="UP000026915">
    <property type="component" value="Chromosome 9"/>
</dbReference>
<accession>A0A061GSR4</accession>
<dbReference type="InParanoid" id="A0A061GSR4"/>
<dbReference type="InterPro" id="IPR025558">
    <property type="entry name" value="DUF4283"/>
</dbReference>
<dbReference type="PANTHER" id="PTHR31286:SF172">
    <property type="entry name" value="DUF4283 DOMAIN-CONTAINING PROTEIN"/>
    <property type="match status" value="1"/>
</dbReference>
<keyword evidence="3" id="KW-1185">Reference proteome</keyword>
<evidence type="ECO:0000313" key="2">
    <source>
        <dbReference type="EMBL" id="EOY32167.1"/>
    </source>
</evidence>
<dbReference type="InterPro" id="IPR040256">
    <property type="entry name" value="At4g02000-like"/>
</dbReference>
<dbReference type="AlphaFoldDB" id="A0A061GSR4"/>
<sequence>MTLAQPLKHSMVGKFSRMPRLNEILADFKGVRLVGAYEIRWLDYKHILIHLKNEHDLNRLWTRQVWFIANQKMRVFTWSPNFQSEKESSLAPPHLGPAAMVSTFQVDDGLVNSSKQRSNDVGAMSTQAWMEDSWRTRSDTQESVENDGNHDFIQWAVENIDHERQESDKQSTGNVSAATTATCTCEMRVINDCSLAILVKEHCGLNRENRSVLSHAYVPHANNEGYSVRDQHPKASRLIAAGIKEPWLARGEFNVILSRDERLLGADPNTGSMEDFAPTLLDCCLIDEESLPKKAKKSYPTSNDRGA</sequence>
<name>A0A061GSR4_THECC</name>
<dbReference type="HOGENOM" id="CLU_907361_0_0_1"/>
<gene>
    <name evidence="2" type="ORF">TCM_039745</name>
</gene>
<evidence type="ECO:0000313" key="3">
    <source>
        <dbReference type="Proteomes" id="UP000026915"/>
    </source>
</evidence>
<evidence type="ECO:0000259" key="1">
    <source>
        <dbReference type="Pfam" id="PF14111"/>
    </source>
</evidence>
<dbReference type="EMBL" id="CM001887">
    <property type="protein sequence ID" value="EOY32167.1"/>
    <property type="molecule type" value="Genomic_DNA"/>
</dbReference>
<dbReference type="Gramene" id="EOY32167">
    <property type="protein sequence ID" value="EOY32167"/>
    <property type="gene ID" value="TCM_039745"/>
</dbReference>
<proteinExistence type="predicted"/>
<protein>
    <recommendedName>
        <fullName evidence="1">DUF4283 domain-containing protein</fullName>
    </recommendedName>
</protein>
<reference evidence="2 3" key="1">
    <citation type="journal article" date="2013" name="Genome Biol.">
        <title>The genome sequence of the most widely cultivated cacao type and its use to identify candidate genes regulating pod color.</title>
        <authorList>
            <person name="Motamayor J.C."/>
            <person name="Mockaitis K."/>
            <person name="Schmutz J."/>
            <person name="Haiminen N."/>
            <person name="Iii D.L."/>
            <person name="Cornejo O."/>
            <person name="Findley S.D."/>
            <person name="Zheng P."/>
            <person name="Utro F."/>
            <person name="Royaert S."/>
            <person name="Saski C."/>
            <person name="Jenkins J."/>
            <person name="Podicheti R."/>
            <person name="Zhao M."/>
            <person name="Scheffler B.E."/>
            <person name="Stack J.C."/>
            <person name="Feltus F.A."/>
            <person name="Mustiga G.M."/>
            <person name="Amores F."/>
            <person name="Phillips W."/>
            <person name="Marelli J.P."/>
            <person name="May G.D."/>
            <person name="Shapiro H."/>
            <person name="Ma J."/>
            <person name="Bustamante C.D."/>
            <person name="Schnell R.J."/>
            <person name="Main D."/>
            <person name="Gilbert D."/>
            <person name="Parida L."/>
            <person name="Kuhn D.N."/>
        </authorList>
    </citation>
    <scope>NUCLEOTIDE SEQUENCE [LARGE SCALE GENOMIC DNA]</scope>
    <source>
        <strain evidence="3">cv. Matina 1-6</strain>
    </source>
</reference>
<feature type="domain" description="DUF4283" evidence="1">
    <location>
        <begin position="5"/>
        <end position="85"/>
    </location>
</feature>
<dbReference type="Pfam" id="PF14111">
    <property type="entry name" value="DUF4283"/>
    <property type="match status" value="1"/>
</dbReference>
<organism evidence="2 3">
    <name type="scientific">Theobroma cacao</name>
    <name type="common">Cacao</name>
    <name type="synonym">Cocoa</name>
    <dbReference type="NCBI Taxonomy" id="3641"/>
    <lineage>
        <taxon>Eukaryota</taxon>
        <taxon>Viridiplantae</taxon>
        <taxon>Streptophyta</taxon>
        <taxon>Embryophyta</taxon>
        <taxon>Tracheophyta</taxon>
        <taxon>Spermatophyta</taxon>
        <taxon>Magnoliopsida</taxon>
        <taxon>eudicotyledons</taxon>
        <taxon>Gunneridae</taxon>
        <taxon>Pentapetalae</taxon>
        <taxon>rosids</taxon>
        <taxon>malvids</taxon>
        <taxon>Malvales</taxon>
        <taxon>Malvaceae</taxon>
        <taxon>Byttnerioideae</taxon>
        <taxon>Theobroma</taxon>
    </lineage>
</organism>